<dbReference type="Proteomes" id="UP001630127">
    <property type="component" value="Unassembled WGS sequence"/>
</dbReference>
<sequence length="247" mass="28361">MKASGATTHADIQEEDDPFSRRVIRTQRGNLGYCGEIRGSLLFLLANDGHSFLPHSGMIKEAMADQVECATVIKDTGEGSHCSSTSVINENKRHKLNSDIEMLDSNYQAKQQYVGEIEEKLVEKIQKFTENLLHSLYCNKNDVVGSCIQNGKWKWPSGWKATIKVKRLQQATPTNFIPCQSRNDQLLWMGTEVVKFTVKLAMKCLRTEGEKVDWNHLVWHKDSVPRFFFVLWILCYRRLPAKDRLLK</sequence>
<dbReference type="Pfam" id="PF13966">
    <property type="entry name" value="zf-RVT"/>
    <property type="match status" value="1"/>
</dbReference>
<evidence type="ECO:0000313" key="3">
    <source>
        <dbReference type="Proteomes" id="UP001630127"/>
    </source>
</evidence>
<protein>
    <recommendedName>
        <fullName evidence="1">Reverse transcriptase zinc-binding domain-containing protein</fullName>
    </recommendedName>
</protein>
<feature type="domain" description="Reverse transcriptase zinc-binding" evidence="1">
    <location>
        <begin position="196"/>
        <end position="246"/>
    </location>
</feature>
<accession>A0ABD2YEE8</accession>
<gene>
    <name evidence="2" type="ORF">ACH5RR_031164</name>
</gene>
<reference evidence="2 3" key="1">
    <citation type="submission" date="2024-11" db="EMBL/GenBank/DDBJ databases">
        <title>A near-complete genome assembly of Cinchona calisaya.</title>
        <authorList>
            <person name="Lian D.C."/>
            <person name="Zhao X.W."/>
            <person name="Wei L."/>
        </authorList>
    </citation>
    <scope>NUCLEOTIDE SEQUENCE [LARGE SCALE GENOMIC DNA]</scope>
    <source>
        <tissue evidence="2">Nenye</tissue>
    </source>
</reference>
<dbReference type="AlphaFoldDB" id="A0ABD2YEE8"/>
<dbReference type="InterPro" id="IPR026960">
    <property type="entry name" value="RVT-Znf"/>
</dbReference>
<evidence type="ECO:0000313" key="2">
    <source>
        <dbReference type="EMBL" id="KAL3505782.1"/>
    </source>
</evidence>
<dbReference type="EMBL" id="JBJUIK010000013">
    <property type="protein sequence ID" value="KAL3505782.1"/>
    <property type="molecule type" value="Genomic_DNA"/>
</dbReference>
<name>A0ABD2YEE8_9GENT</name>
<organism evidence="2 3">
    <name type="scientific">Cinchona calisaya</name>
    <dbReference type="NCBI Taxonomy" id="153742"/>
    <lineage>
        <taxon>Eukaryota</taxon>
        <taxon>Viridiplantae</taxon>
        <taxon>Streptophyta</taxon>
        <taxon>Embryophyta</taxon>
        <taxon>Tracheophyta</taxon>
        <taxon>Spermatophyta</taxon>
        <taxon>Magnoliopsida</taxon>
        <taxon>eudicotyledons</taxon>
        <taxon>Gunneridae</taxon>
        <taxon>Pentapetalae</taxon>
        <taxon>asterids</taxon>
        <taxon>lamiids</taxon>
        <taxon>Gentianales</taxon>
        <taxon>Rubiaceae</taxon>
        <taxon>Cinchonoideae</taxon>
        <taxon>Cinchoneae</taxon>
        <taxon>Cinchona</taxon>
    </lineage>
</organism>
<evidence type="ECO:0000259" key="1">
    <source>
        <dbReference type="Pfam" id="PF13966"/>
    </source>
</evidence>
<proteinExistence type="predicted"/>
<keyword evidence="3" id="KW-1185">Reference proteome</keyword>
<comment type="caution">
    <text evidence="2">The sequence shown here is derived from an EMBL/GenBank/DDBJ whole genome shotgun (WGS) entry which is preliminary data.</text>
</comment>